<dbReference type="Proteomes" id="UP000013180">
    <property type="component" value="Unassembled WGS sequence"/>
</dbReference>
<evidence type="ECO:0000313" key="2">
    <source>
        <dbReference type="Proteomes" id="UP000013180"/>
    </source>
</evidence>
<organism evidence="1 2">
    <name type="scientific">[Clostridium] clostridioforme 90A6</name>
    <dbReference type="NCBI Taxonomy" id="999406"/>
    <lineage>
        <taxon>Bacteria</taxon>
        <taxon>Bacillati</taxon>
        <taxon>Bacillota</taxon>
        <taxon>Clostridia</taxon>
        <taxon>Lachnospirales</taxon>
        <taxon>Lachnospiraceae</taxon>
        <taxon>Enterocloster</taxon>
    </lineage>
</organism>
<dbReference type="SUPFAM" id="SSF88659">
    <property type="entry name" value="Sigma3 and sigma4 domains of RNA polymerase sigma factors"/>
    <property type="match status" value="1"/>
</dbReference>
<dbReference type="RefSeq" id="WP_002586494.1">
    <property type="nucleotide sequence ID" value="NZ_KB851034.1"/>
</dbReference>
<dbReference type="HOGENOM" id="CLU_1821997_0_0_9"/>
<name>R0BIR9_9FIRM</name>
<dbReference type="PATRIC" id="fig|999406.3.peg.2630"/>
<reference evidence="1" key="1">
    <citation type="submission" date="2013-01" db="EMBL/GenBank/DDBJ databases">
        <title>The Genome Sequence of Clostridium clostridioforme 90A6.</title>
        <authorList>
            <consortium name="The Broad Institute Genome Sequencing Platform"/>
            <person name="Earl A."/>
            <person name="Ward D."/>
            <person name="Feldgarden M."/>
            <person name="Gevers D."/>
            <person name="Courvalin P."/>
            <person name="Lambert T."/>
            <person name="Walker B."/>
            <person name="Young S.K."/>
            <person name="Zeng Q."/>
            <person name="Gargeya S."/>
            <person name="Fitzgerald M."/>
            <person name="Haas B."/>
            <person name="Abouelleil A."/>
            <person name="Alvarado L."/>
            <person name="Arachchi H.M."/>
            <person name="Berlin A.M."/>
            <person name="Chapman S.B."/>
            <person name="Dewar J."/>
            <person name="Goldberg J."/>
            <person name="Griggs A."/>
            <person name="Gujja S."/>
            <person name="Hansen M."/>
            <person name="Howarth C."/>
            <person name="Imamovic A."/>
            <person name="Larimer J."/>
            <person name="McCowan C."/>
            <person name="Murphy C."/>
            <person name="Neiman D."/>
            <person name="Pearson M."/>
            <person name="Priest M."/>
            <person name="Roberts A."/>
            <person name="Saif S."/>
            <person name="Shea T."/>
            <person name="Sisk P."/>
            <person name="Sykes S."/>
            <person name="Wortman J."/>
            <person name="Nusbaum C."/>
            <person name="Birren B."/>
        </authorList>
    </citation>
    <scope>NUCLEOTIDE SEQUENCE [LARGE SCALE GENOMIC DNA]</scope>
    <source>
        <strain evidence="1">90A6</strain>
    </source>
</reference>
<keyword evidence="2" id="KW-1185">Reference proteome</keyword>
<proteinExistence type="predicted"/>
<dbReference type="InterPro" id="IPR013324">
    <property type="entry name" value="RNA_pol_sigma_r3/r4-like"/>
</dbReference>
<evidence type="ECO:0000313" key="1">
    <source>
        <dbReference type="EMBL" id="ENZ64516.1"/>
    </source>
</evidence>
<accession>R0BIR9</accession>
<sequence length="152" mass="17988">MITVLTREYLATYVYLESEIKRIRRRIKYYEEHPVQQQYGVVKGSMQQFPFAECHFVVSGPTIKSNSEREKMVRQLIIDLKGNEQLFEDMKLDIETFLETLPAEDIEIKHILGLKYVERKSDGEIAKKLNYSRRTIGLKIDKFLNAIQKEKK</sequence>
<dbReference type="AlphaFoldDB" id="R0BIR9"/>
<gene>
    <name evidence="1" type="ORF">HMPREF1083_02438</name>
</gene>
<comment type="caution">
    <text evidence="1">The sequence shown here is derived from an EMBL/GenBank/DDBJ whole genome shotgun (WGS) entry which is preliminary data.</text>
</comment>
<protein>
    <submittedName>
        <fullName evidence="1">Uncharacterized protein</fullName>
    </submittedName>
</protein>
<dbReference type="EMBL" id="AGYL01000019">
    <property type="protein sequence ID" value="ENZ64516.1"/>
    <property type="molecule type" value="Genomic_DNA"/>
</dbReference>